<evidence type="ECO:0000313" key="5">
    <source>
        <dbReference type="Proteomes" id="UP000827724"/>
    </source>
</evidence>
<dbReference type="PANTHER" id="PTHR37784:SF2">
    <property type="entry name" value="HIGH-OSMOLARITY-INDUCED TRANSCRIPTION PROTEIN 1"/>
    <property type="match status" value="1"/>
</dbReference>
<feature type="region of interest" description="Disordered" evidence="2">
    <location>
        <begin position="1"/>
        <end position="59"/>
    </location>
</feature>
<evidence type="ECO:0000259" key="3">
    <source>
        <dbReference type="Pfam" id="PF12550"/>
    </source>
</evidence>
<evidence type="ECO:0000256" key="1">
    <source>
        <dbReference type="SAM" id="Coils"/>
    </source>
</evidence>
<feature type="coiled-coil region" evidence="1">
    <location>
        <begin position="123"/>
        <end position="150"/>
    </location>
</feature>
<dbReference type="AlphaFoldDB" id="A0A9P8TVL6"/>
<evidence type="ECO:0000313" key="4">
    <source>
        <dbReference type="EMBL" id="KAH6606157.1"/>
    </source>
</evidence>
<dbReference type="GO" id="GO:0000981">
    <property type="term" value="F:DNA-binding transcription factor activity, RNA polymerase II-specific"/>
    <property type="evidence" value="ECO:0007669"/>
    <property type="project" value="TreeGrafter"/>
</dbReference>
<keyword evidence="1" id="KW-0175">Coiled coil</keyword>
<organism evidence="4 5">
    <name type="scientific">Trichoderma cornu-damae</name>
    <dbReference type="NCBI Taxonomy" id="654480"/>
    <lineage>
        <taxon>Eukaryota</taxon>
        <taxon>Fungi</taxon>
        <taxon>Dikarya</taxon>
        <taxon>Ascomycota</taxon>
        <taxon>Pezizomycotina</taxon>
        <taxon>Sordariomycetes</taxon>
        <taxon>Hypocreomycetidae</taxon>
        <taxon>Hypocreales</taxon>
        <taxon>Hypocreaceae</taxon>
        <taxon>Trichoderma</taxon>
    </lineage>
</organism>
<dbReference type="Pfam" id="PF12550">
    <property type="entry name" value="GCR1_C"/>
    <property type="match status" value="1"/>
</dbReference>
<keyword evidence="5" id="KW-1185">Reference proteome</keyword>
<dbReference type="InterPro" id="IPR052146">
    <property type="entry name" value="HOT1"/>
</dbReference>
<dbReference type="PANTHER" id="PTHR37784">
    <property type="entry name" value="PROTEIN MSN1"/>
    <property type="match status" value="1"/>
</dbReference>
<sequence length="491" mass="52810">MKQRNSNEPPKVARQASARPSTCSGSSKPTLAATPSARRSVPRPPIPKDLPADPPGQGAHLWGFALRPAAPCFPANSVASIAEDDEDGTKGASLPPSVDLPDGVSMELARIVVNMQEYYAMGVNELTGKLGSVKKELRRVQDENREARKRLDTHVVMLRQATELMHKMSQSRGSPEGAAKLAIAGVGDLPDGSLTNLADDEGGSSTRALRGKCSARRRAQRRAGVQPALPKERGAHSGGGGDGAGLDEEEGPRLRVRLGGDGRDGNGDDDDGEDDDDDDGIKILDGAPRLRALLRRSLGTALNRPRSPPPIANPTADCRSPSPSSPPPAATSASHSPYEDASASASANSPSPPPRCEPSRPRYSAPRHMTTPRYASGPAPRPFRFHRMGRTVLDVWLEYKHGKKGNPAIEALEREYGTGWRTGSLREIKYASNYVGVRQKVVGVVEDMCEREGIGAQEACRKLDERVDGRMHMLISALRKGQDPFRVIPRR</sequence>
<feature type="region of interest" description="Disordered" evidence="2">
    <location>
        <begin position="298"/>
        <end position="382"/>
    </location>
</feature>
<dbReference type="EMBL" id="JAIWOZ010000004">
    <property type="protein sequence ID" value="KAH6606157.1"/>
    <property type="molecule type" value="Genomic_DNA"/>
</dbReference>
<gene>
    <name evidence="4" type="ORF">Trco_005310</name>
</gene>
<dbReference type="Proteomes" id="UP000827724">
    <property type="component" value="Unassembled WGS sequence"/>
</dbReference>
<feature type="compositionally biased region" description="Polar residues" evidence="2">
    <location>
        <begin position="18"/>
        <end position="29"/>
    </location>
</feature>
<dbReference type="InterPro" id="IPR022210">
    <property type="entry name" value="TF_GCR1-like"/>
</dbReference>
<feature type="compositionally biased region" description="Acidic residues" evidence="2">
    <location>
        <begin position="267"/>
        <end position="279"/>
    </location>
</feature>
<comment type="caution">
    <text evidence="4">The sequence shown here is derived from an EMBL/GenBank/DDBJ whole genome shotgun (WGS) entry which is preliminary data.</text>
</comment>
<feature type="compositionally biased region" description="Basic residues" evidence="2">
    <location>
        <begin position="209"/>
        <end position="221"/>
    </location>
</feature>
<dbReference type="GO" id="GO:0000978">
    <property type="term" value="F:RNA polymerase II cis-regulatory region sequence-specific DNA binding"/>
    <property type="evidence" value="ECO:0007669"/>
    <property type="project" value="TreeGrafter"/>
</dbReference>
<protein>
    <recommendedName>
        <fullName evidence="3">Transcription activator GCR1-like domain-containing protein</fullName>
    </recommendedName>
</protein>
<evidence type="ECO:0000256" key="2">
    <source>
        <dbReference type="SAM" id="MobiDB-lite"/>
    </source>
</evidence>
<feature type="compositionally biased region" description="Pro residues" evidence="2">
    <location>
        <begin position="42"/>
        <end position="54"/>
    </location>
</feature>
<dbReference type="OrthoDB" id="428577at2759"/>
<feature type="region of interest" description="Disordered" evidence="2">
    <location>
        <begin position="194"/>
        <end position="283"/>
    </location>
</feature>
<proteinExistence type="predicted"/>
<accession>A0A9P8TVL6</accession>
<feature type="compositionally biased region" description="Low complexity" evidence="2">
    <location>
        <begin position="330"/>
        <end position="349"/>
    </location>
</feature>
<feature type="domain" description="Transcription activator GCR1-like" evidence="3">
    <location>
        <begin position="383"/>
        <end position="465"/>
    </location>
</feature>
<reference evidence="4" key="1">
    <citation type="submission" date="2021-08" db="EMBL/GenBank/DDBJ databases">
        <title>Chromosome-Level Trichoderma cornu-damae using Hi-C Data.</title>
        <authorList>
            <person name="Kim C.S."/>
        </authorList>
    </citation>
    <scope>NUCLEOTIDE SEQUENCE</scope>
    <source>
        <strain evidence="4">KA19-0412C</strain>
    </source>
</reference>
<dbReference type="GO" id="GO:0060963">
    <property type="term" value="P:positive regulation of ribosomal protein gene transcription by RNA polymerase II"/>
    <property type="evidence" value="ECO:0007669"/>
    <property type="project" value="TreeGrafter"/>
</dbReference>
<name>A0A9P8TVL6_9HYPO</name>